<keyword evidence="5" id="KW-1185">Reference proteome</keyword>
<keyword evidence="2" id="KW-0378">Hydrolase</keyword>
<reference evidence="4" key="2">
    <citation type="submission" date="2025-09" db="UniProtKB">
        <authorList>
            <consortium name="Ensembl"/>
        </authorList>
    </citation>
    <scope>IDENTIFICATION</scope>
</reference>
<dbReference type="PANTHER" id="PTHR11371:SF32">
    <property type="entry name" value="DEOXYRIBONUCLEASE GAMMA"/>
    <property type="match status" value="1"/>
</dbReference>
<keyword evidence="1" id="KW-0540">Nuclease</keyword>
<evidence type="ECO:0000313" key="5">
    <source>
        <dbReference type="Proteomes" id="UP000694521"/>
    </source>
</evidence>
<dbReference type="SMART" id="SM00476">
    <property type="entry name" value="DNaseIc"/>
    <property type="match status" value="1"/>
</dbReference>
<name>A0A8B9EMY6_ANSCY</name>
<proteinExistence type="predicted"/>
<keyword evidence="3" id="KW-0732">Signal</keyword>
<evidence type="ECO:0000313" key="4">
    <source>
        <dbReference type="Ensembl" id="ENSACDP00005023880.1"/>
    </source>
</evidence>
<dbReference type="InterPro" id="IPR036691">
    <property type="entry name" value="Endo/exonu/phosph_ase_sf"/>
</dbReference>
<feature type="chain" id="PRO_5034420006" evidence="3">
    <location>
        <begin position="18"/>
        <end position="336"/>
    </location>
</feature>
<protein>
    <submittedName>
        <fullName evidence="4">Deoxyribonuclease 1 like 3</fullName>
    </submittedName>
</protein>
<dbReference type="InterPro" id="IPR016202">
    <property type="entry name" value="DNase_I"/>
</dbReference>
<evidence type="ECO:0000256" key="1">
    <source>
        <dbReference type="ARBA" id="ARBA00022722"/>
    </source>
</evidence>
<dbReference type="AlphaFoldDB" id="A0A8B9EMY6"/>
<dbReference type="GO" id="GO:0003677">
    <property type="term" value="F:DNA binding"/>
    <property type="evidence" value="ECO:0007669"/>
    <property type="project" value="TreeGrafter"/>
</dbReference>
<dbReference type="Gene3D" id="3.60.10.10">
    <property type="entry name" value="Endonuclease/exonuclease/phosphatase"/>
    <property type="match status" value="1"/>
</dbReference>
<accession>A0A8B9EMY6</accession>
<gene>
    <name evidence="4" type="primary">DNASE1L3</name>
</gene>
<dbReference type="PANTHER" id="PTHR11371">
    <property type="entry name" value="DEOXYRIBONUCLEASE"/>
    <property type="match status" value="1"/>
</dbReference>
<dbReference type="GO" id="GO:0004530">
    <property type="term" value="F:deoxyribonuclease I activity"/>
    <property type="evidence" value="ECO:0007669"/>
    <property type="project" value="TreeGrafter"/>
</dbReference>
<feature type="signal peptide" evidence="3">
    <location>
        <begin position="1"/>
        <end position="17"/>
    </location>
</feature>
<sequence length="336" mass="36221">MLLFVLFSLFYFSPSLSLKICSFNVRSFGETKIGRPEVMDVVVKIISRCDIMLLMEIKEAKNRTCPLLVEKLSGQTKGQKEEYSCMVSGRLGRKTYKEQYAFIYRQVSSAGTARPSVAGPQHVTLPSCSMGTGCTSSEPRAPPGALLFHCRQNLVSVKQTYQYPDTQPGDEDAFSREPFVVWFQSPKTGGMLSETCPSAGGGAGVGKGQRPSPLPQHLPLSSPRGLAALSCTGGTGSGAGLQQHGMSSHPQLGLGARAADAAITQQTPSDVQPKQKLFLLSENSSGFQASLFVIHCVFNHYIISFSFALFLSCQRVRCSPSAHHTGDGSTGDRRAL</sequence>
<dbReference type="Ensembl" id="ENSACDT00005028552.1">
    <property type="protein sequence ID" value="ENSACDP00005023880.1"/>
    <property type="gene ID" value="ENSACDG00005017331.1"/>
</dbReference>
<reference evidence="4" key="1">
    <citation type="submission" date="2025-08" db="UniProtKB">
        <authorList>
            <consortium name="Ensembl"/>
        </authorList>
    </citation>
    <scope>IDENTIFICATION</scope>
</reference>
<dbReference type="SUPFAM" id="SSF56219">
    <property type="entry name" value="DNase I-like"/>
    <property type="match status" value="1"/>
</dbReference>
<dbReference type="Proteomes" id="UP000694521">
    <property type="component" value="Unplaced"/>
</dbReference>
<dbReference type="GO" id="GO:0005634">
    <property type="term" value="C:nucleus"/>
    <property type="evidence" value="ECO:0007669"/>
    <property type="project" value="TreeGrafter"/>
</dbReference>
<organism evidence="4 5">
    <name type="scientific">Anser cygnoides</name>
    <name type="common">Swan goose</name>
    <dbReference type="NCBI Taxonomy" id="8845"/>
    <lineage>
        <taxon>Eukaryota</taxon>
        <taxon>Metazoa</taxon>
        <taxon>Chordata</taxon>
        <taxon>Craniata</taxon>
        <taxon>Vertebrata</taxon>
        <taxon>Euteleostomi</taxon>
        <taxon>Archelosauria</taxon>
        <taxon>Archosauria</taxon>
        <taxon>Dinosauria</taxon>
        <taxon>Saurischia</taxon>
        <taxon>Theropoda</taxon>
        <taxon>Coelurosauria</taxon>
        <taxon>Aves</taxon>
        <taxon>Neognathae</taxon>
        <taxon>Galloanserae</taxon>
        <taxon>Anseriformes</taxon>
        <taxon>Anatidae</taxon>
        <taxon>Anserinae</taxon>
        <taxon>Anser</taxon>
    </lineage>
</organism>
<dbReference type="GO" id="GO:0006308">
    <property type="term" value="P:DNA catabolic process"/>
    <property type="evidence" value="ECO:0007669"/>
    <property type="project" value="InterPro"/>
</dbReference>
<evidence type="ECO:0000256" key="2">
    <source>
        <dbReference type="ARBA" id="ARBA00022801"/>
    </source>
</evidence>
<evidence type="ECO:0000256" key="3">
    <source>
        <dbReference type="SAM" id="SignalP"/>
    </source>
</evidence>